<keyword evidence="3" id="KW-1185">Reference proteome</keyword>
<sequence length="207" mass="22690">MKTNYSYARQSAPALARKAKKRSIFLLALMAAAGILLLRPLPLADKLLPDWGIESKKNVPPVDKLHPVVAAKQAELEAAARKAGIPILITDGLRTVEEQNALYRKGREDGGSVVTQVQGGDSYHNYGLAVDFALKTKDGKVLWDLKYDGNRNGKADWMEVVALAKGLGFSWGGDWSGFPDYPHLQMDFGYSIRELKRGARPPETASP</sequence>
<evidence type="ECO:0000313" key="2">
    <source>
        <dbReference type="EMBL" id="WNQ09491.1"/>
    </source>
</evidence>
<dbReference type="GO" id="GO:0008233">
    <property type="term" value="F:peptidase activity"/>
    <property type="evidence" value="ECO:0007669"/>
    <property type="project" value="InterPro"/>
</dbReference>
<gene>
    <name evidence="2" type="ORF">MJA45_17865</name>
</gene>
<protein>
    <submittedName>
        <fullName evidence="2">M15 family metallopeptidase</fullName>
    </submittedName>
</protein>
<evidence type="ECO:0000259" key="1">
    <source>
        <dbReference type="Pfam" id="PF13539"/>
    </source>
</evidence>
<reference evidence="2 3" key="1">
    <citation type="submission" date="2022-02" db="EMBL/GenBank/DDBJ databases">
        <title>Paenibacillus sp. MBLB1776 Whole Genome Shotgun Sequencing.</title>
        <authorList>
            <person name="Hwang C.Y."/>
            <person name="Cho E.-S."/>
            <person name="Seo M.-J."/>
        </authorList>
    </citation>
    <scope>NUCLEOTIDE SEQUENCE [LARGE SCALE GENOMIC DNA]</scope>
    <source>
        <strain evidence="2 3">MBLB1776</strain>
    </source>
</reference>
<dbReference type="CDD" id="cd14845">
    <property type="entry name" value="L-Ala-D-Glu_peptidase_like"/>
    <property type="match status" value="1"/>
</dbReference>
<dbReference type="RefSeq" id="WP_315603263.1">
    <property type="nucleotide sequence ID" value="NZ_CP130318.1"/>
</dbReference>
<dbReference type="InterPro" id="IPR009045">
    <property type="entry name" value="Zn_M74/Hedgehog-like"/>
</dbReference>
<evidence type="ECO:0000313" key="3">
    <source>
        <dbReference type="Proteomes" id="UP001305702"/>
    </source>
</evidence>
<proteinExistence type="predicted"/>
<dbReference type="PANTHER" id="PTHR34385">
    <property type="entry name" value="D-ALANYL-D-ALANINE CARBOXYPEPTIDASE"/>
    <property type="match status" value="1"/>
</dbReference>
<dbReference type="InterPro" id="IPR039561">
    <property type="entry name" value="Peptidase_M15C"/>
</dbReference>
<dbReference type="Pfam" id="PF13539">
    <property type="entry name" value="Peptidase_M15_4"/>
    <property type="match status" value="1"/>
</dbReference>
<dbReference type="KEGG" id="paun:MJA45_17865"/>
<dbReference type="InterPro" id="IPR052179">
    <property type="entry name" value="DD-CPase-like"/>
</dbReference>
<dbReference type="AlphaFoldDB" id="A0AA96RDJ4"/>
<dbReference type="PANTHER" id="PTHR34385:SF1">
    <property type="entry name" value="PEPTIDOGLYCAN L-ALANYL-D-GLUTAMATE ENDOPEPTIDASE CWLK"/>
    <property type="match status" value="1"/>
</dbReference>
<accession>A0AA96RDJ4</accession>
<dbReference type="SUPFAM" id="SSF55166">
    <property type="entry name" value="Hedgehog/DD-peptidase"/>
    <property type="match status" value="1"/>
</dbReference>
<dbReference type="Gene3D" id="3.30.1380.10">
    <property type="match status" value="1"/>
</dbReference>
<name>A0AA96RDJ4_9BACL</name>
<organism evidence="2 3">
    <name type="scientific">Paenibacillus aurantius</name>
    <dbReference type="NCBI Taxonomy" id="2918900"/>
    <lineage>
        <taxon>Bacteria</taxon>
        <taxon>Bacillati</taxon>
        <taxon>Bacillota</taxon>
        <taxon>Bacilli</taxon>
        <taxon>Bacillales</taxon>
        <taxon>Paenibacillaceae</taxon>
        <taxon>Paenibacillus</taxon>
    </lineage>
</organism>
<feature type="domain" description="Peptidase M15C" evidence="1">
    <location>
        <begin position="121"/>
        <end position="186"/>
    </location>
</feature>
<dbReference type="EMBL" id="CP130318">
    <property type="protein sequence ID" value="WNQ09491.1"/>
    <property type="molecule type" value="Genomic_DNA"/>
</dbReference>
<dbReference type="Proteomes" id="UP001305702">
    <property type="component" value="Chromosome"/>
</dbReference>